<dbReference type="PANTHER" id="PTHR45622:SF60">
    <property type="entry name" value="UBIQUITIN-PROTEIN LIGASE E3A"/>
    <property type="match status" value="1"/>
</dbReference>
<dbReference type="OrthoDB" id="9796385at2"/>
<evidence type="ECO:0008006" key="4">
    <source>
        <dbReference type="Google" id="ProtNLM"/>
    </source>
</evidence>
<gene>
    <name evidence="2" type="ORF">Acor_19270</name>
</gene>
<dbReference type="AlphaFoldDB" id="A0A5M3VTM3"/>
<reference evidence="2 3" key="1">
    <citation type="submission" date="2019-10" db="EMBL/GenBank/DDBJ databases">
        <title>Whole genome shotgun sequence of Acrocarpospora corrugata NBRC 13972.</title>
        <authorList>
            <person name="Ichikawa N."/>
            <person name="Kimura A."/>
            <person name="Kitahashi Y."/>
            <person name="Komaki H."/>
            <person name="Oguchi A."/>
        </authorList>
    </citation>
    <scope>NUCLEOTIDE SEQUENCE [LARGE SCALE GENOMIC DNA]</scope>
    <source>
        <strain evidence="2 3">NBRC 13972</strain>
    </source>
</reference>
<evidence type="ECO:0000256" key="1">
    <source>
        <dbReference type="ARBA" id="ARBA00022737"/>
    </source>
</evidence>
<sequence length="224" mass="23435">MGLTSTSAGLKRASQATALSCWGLNHLGQASDGTTTDRDTPVQVDVSGVRQVVASSDFSALVRHDGTLFLWGNRRFGDTRYQDNYVSVPSPVLGLSGIVQVSLEAKHILALGSDGTVWAWGHNSYAELGDGTTAHRATPRNIPSLLDITQISASAQGAHALALRTDGTVLAWGHNQKGQLGMGCDTPRYVPAEVPGLTGVHSISAGENSSFAIASPAVWAWGSN</sequence>
<dbReference type="GO" id="GO:0061630">
    <property type="term" value="F:ubiquitin protein ligase activity"/>
    <property type="evidence" value="ECO:0007669"/>
    <property type="project" value="TreeGrafter"/>
</dbReference>
<dbReference type="SUPFAM" id="SSF50985">
    <property type="entry name" value="RCC1/BLIP-II"/>
    <property type="match status" value="1"/>
</dbReference>
<evidence type="ECO:0000313" key="2">
    <source>
        <dbReference type="EMBL" id="GER99863.1"/>
    </source>
</evidence>
<protein>
    <recommendedName>
        <fullName evidence="4">RCC1 repeat-containing protein</fullName>
    </recommendedName>
</protein>
<name>A0A5M3VTM3_9ACTN</name>
<evidence type="ECO:0000313" key="3">
    <source>
        <dbReference type="Proteomes" id="UP000334990"/>
    </source>
</evidence>
<organism evidence="2 3">
    <name type="scientific">Acrocarpospora corrugata</name>
    <dbReference type="NCBI Taxonomy" id="35763"/>
    <lineage>
        <taxon>Bacteria</taxon>
        <taxon>Bacillati</taxon>
        <taxon>Actinomycetota</taxon>
        <taxon>Actinomycetes</taxon>
        <taxon>Streptosporangiales</taxon>
        <taxon>Streptosporangiaceae</taxon>
        <taxon>Acrocarpospora</taxon>
    </lineage>
</organism>
<keyword evidence="3" id="KW-1185">Reference proteome</keyword>
<keyword evidence="1" id="KW-0677">Repeat</keyword>
<dbReference type="InterPro" id="IPR051709">
    <property type="entry name" value="Ub-ligase/GTPase-reg"/>
</dbReference>
<comment type="caution">
    <text evidence="2">The sequence shown here is derived from an EMBL/GenBank/DDBJ whole genome shotgun (WGS) entry which is preliminary data.</text>
</comment>
<dbReference type="InterPro" id="IPR009091">
    <property type="entry name" value="RCC1/BLIP-II"/>
</dbReference>
<dbReference type="RefSeq" id="WP_155336223.1">
    <property type="nucleotide sequence ID" value="NZ_BAAABN010000020.1"/>
</dbReference>
<dbReference type="InterPro" id="IPR000408">
    <property type="entry name" value="Reg_chr_condens"/>
</dbReference>
<dbReference type="Gene3D" id="2.130.10.30">
    <property type="entry name" value="Regulator of chromosome condensation 1/beta-lactamase-inhibitor protein II"/>
    <property type="match status" value="1"/>
</dbReference>
<dbReference type="PRINTS" id="PR00633">
    <property type="entry name" value="RCCNDNSATION"/>
</dbReference>
<dbReference type="Proteomes" id="UP000334990">
    <property type="component" value="Unassembled WGS sequence"/>
</dbReference>
<accession>A0A5M3VTM3</accession>
<dbReference type="PROSITE" id="PS50012">
    <property type="entry name" value="RCC1_3"/>
    <property type="match status" value="2"/>
</dbReference>
<proteinExistence type="predicted"/>
<dbReference type="EMBL" id="BLAD01000041">
    <property type="protein sequence ID" value="GER99863.1"/>
    <property type="molecule type" value="Genomic_DNA"/>
</dbReference>
<dbReference type="Pfam" id="PF00415">
    <property type="entry name" value="RCC1"/>
    <property type="match status" value="2"/>
</dbReference>
<dbReference type="PANTHER" id="PTHR45622">
    <property type="entry name" value="UBIQUITIN-PROTEIN LIGASE E3A-RELATED"/>
    <property type="match status" value="1"/>
</dbReference>